<proteinExistence type="inferred from homology"/>
<dbReference type="AlphaFoldDB" id="A0A0D2GRL9"/>
<name>A0A0D2GRL9_9EURO</name>
<evidence type="ECO:0000256" key="2">
    <source>
        <dbReference type="ARBA" id="ARBA00022801"/>
    </source>
</evidence>
<dbReference type="GO" id="GO:0016787">
    <property type="term" value="F:hydrolase activity"/>
    <property type="evidence" value="ECO:0007669"/>
    <property type="project" value="UniProtKB-KW"/>
</dbReference>
<dbReference type="Gene3D" id="3.40.50.1820">
    <property type="entry name" value="alpha/beta hydrolase"/>
    <property type="match status" value="1"/>
</dbReference>
<evidence type="ECO:0000256" key="1">
    <source>
        <dbReference type="ARBA" id="ARBA00010515"/>
    </source>
</evidence>
<feature type="active site" evidence="3">
    <location>
        <position position="150"/>
    </location>
</feature>
<dbReference type="PANTHER" id="PTHR48081">
    <property type="entry name" value="AB HYDROLASE SUPERFAMILY PROTEIN C4A8.06C"/>
    <property type="match status" value="1"/>
</dbReference>
<dbReference type="Pfam" id="PF07859">
    <property type="entry name" value="Abhydrolase_3"/>
    <property type="match status" value="1"/>
</dbReference>
<dbReference type="OrthoDB" id="408631at2759"/>
<keyword evidence="2" id="KW-0378">Hydrolase</keyword>
<dbReference type="SUPFAM" id="SSF53474">
    <property type="entry name" value="alpha/beta-Hydrolases"/>
    <property type="match status" value="1"/>
</dbReference>
<dbReference type="PROSITE" id="PS01174">
    <property type="entry name" value="LIPASE_GDXG_SER"/>
    <property type="match status" value="1"/>
</dbReference>
<organism evidence="5 6">
    <name type="scientific">Fonsecaea pedrosoi CBS 271.37</name>
    <dbReference type="NCBI Taxonomy" id="1442368"/>
    <lineage>
        <taxon>Eukaryota</taxon>
        <taxon>Fungi</taxon>
        <taxon>Dikarya</taxon>
        <taxon>Ascomycota</taxon>
        <taxon>Pezizomycotina</taxon>
        <taxon>Eurotiomycetes</taxon>
        <taxon>Chaetothyriomycetidae</taxon>
        <taxon>Chaetothyriales</taxon>
        <taxon>Herpotrichiellaceae</taxon>
        <taxon>Fonsecaea</taxon>
    </lineage>
</organism>
<dbReference type="PANTHER" id="PTHR48081:SF8">
    <property type="entry name" value="ALPHA_BETA HYDROLASE FOLD-3 DOMAIN-CONTAINING PROTEIN-RELATED"/>
    <property type="match status" value="1"/>
</dbReference>
<keyword evidence="6" id="KW-1185">Reference proteome</keyword>
<dbReference type="GeneID" id="25302354"/>
<dbReference type="InterPro" id="IPR013094">
    <property type="entry name" value="AB_hydrolase_3"/>
</dbReference>
<evidence type="ECO:0000259" key="4">
    <source>
        <dbReference type="Pfam" id="PF07859"/>
    </source>
</evidence>
<accession>A0A0D2GRL9</accession>
<dbReference type="InterPro" id="IPR033140">
    <property type="entry name" value="Lipase_GDXG_put_SER_AS"/>
</dbReference>
<comment type="similarity">
    <text evidence="1">Belongs to the 'GDXG' lipolytic enzyme family.</text>
</comment>
<evidence type="ECO:0000313" key="6">
    <source>
        <dbReference type="Proteomes" id="UP000053029"/>
    </source>
</evidence>
<dbReference type="InterPro" id="IPR050300">
    <property type="entry name" value="GDXG_lipolytic_enzyme"/>
</dbReference>
<dbReference type="RefSeq" id="XP_013287426.1">
    <property type="nucleotide sequence ID" value="XM_013431972.1"/>
</dbReference>
<evidence type="ECO:0000313" key="5">
    <source>
        <dbReference type="EMBL" id="KIW83618.1"/>
    </source>
</evidence>
<feature type="domain" description="Alpha/beta hydrolase fold-3" evidence="4">
    <location>
        <begin position="77"/>
        <end position="275"/>
    </location>
</feature>
<dbReference type="STRING" id="1442368.A0A0D2GRL9"/>
<reference evidence="5 6" key="1">
    <citation type="submission" date="2015-01" db="EMBL/GenBank/DDBJ databases">
        <title>The Genome Sequence of Fonsecaea pedrosoi CBS 271.37.</title>
        <authorList>
            <consortium name="The Broad Institute Genomics Platform"/>
            <person name="Cuomo C."/>
            <person name="de Hoog S."/>
            <person name="Gorbushina A."/>
            <person name="Stielow B."/>
            <person name="Teixiera M."/>
            <person name="Abouelleil A."/>
            <person name="Chapman S.B."/>
            <person name="Priest M."/>
            <person name="Young S.K."/>
            <person name="Wortman J."/>
            <person name="Nusbaum C."/>
            <person name="Birren B."/>
        </authorList>
    </citation>
    <scope>NUCLEOTIDE SEQUENCE [LARGE SCALE GENOMIC DNA]</scope>
    <source>
        <strain evidence="5 6">CBS 271.37</strain>
    </source>
</reference>
<dbReference type="EMBL" id="KN846970">
    <property type="protein sequence ID" value="KIW83618.1"/>
    <property type="molecule type" value="Genomic_DNA"/>
</dbReference>
<dbReference type="HOGENOM" id="CLU_012494_13_1_1"/>
<dbReference type="Proteomes" id="UP000053029">
    <property type="component" value="Unassembled WGS sequence"/>
</dbReference>
<sequence length="303" mass="32900">MPSKESEALAEFYKSLTSTMAANPTLPLDILRIITDECHQLASEPTDVTYEEAQCAGTVRPAIWCRPLGASPKHVTVFFHGGGFFSGSPNAYRKLGGHIAKAFGTQVLVPDYRRAPEATFPSQIEDGVATYDWLLQQGFSPEQVIISGDSAGGNLALTTTLKILELQKPRPGGVVAFSPWVDIECKGKTMDINKEKDFLANRESLGQGRLLWLAGQSPQNPLANPFYADLSGYPPLYLVAGGHETLLSDTEDLAEKAKKDGVDVDKEVAEGMQHVHIFMAGRAPEADATLEKAGKWVQSKLKL</sequence>
<dbReference type="VEuPathDB" id="FungiDB:Z517_02864"/>
<gene>
    <name evidence="5" type="ORF">Z517_02864</name>
</gene>
<evidence type="ECO:0000256" key="3">
    <source>
        <dbReference type="PROSITE-ProRule" id="PRU10038"/>
    </source>
</evidence>
<protein>
    <recommendedName>
        <fullName evidence="4">Alpha/beta hydrolase fold-3 domain-containing protein</fullName>
    </recommendedName>
</protein>
<dbReference type="InterPro" id="IPR029058">
    <property type="entry name" value="AB_hydrolase_fold"/>
</dbReference>